<keyword evidence="2" id="KW-0813">Transport</keyword>
<accession>A0A1I6ZEN0</accession>
<evidence type="ECO:0000256" key="5">
    <source>
        <dbReference type="ARBA" id="ARBA00022989"/>
    </source>
</evidence>
<feature type="transmembrane region" description="Helical" evidence="7">
    <location>
        <begin position="6"/>
        <end position="23"/>
    </location>
</feature>
<comment type="subcellular location">
    <subcellularLocation>
        <location evidence="1">Cell membrane</location>
        <topology evidence="1">Multi-pass membrane protein</topology>
    </subcellularLocation>
</comment>
<evidence type="ECO:0000256" key="3">
    <source>
        <dbReference type="ARBA" id="ARBA00022475"/>
    </source>
</evidence>
<evidence type="ECO:0000256" key="2">
    <source>
        <dbReference type="ARBA" id="ARBA00022448"/>
    </source>
</evidence>
<dbReference type="GO" id="GO:0005886">
    <property type="term" value="C:plasma membrane"/>
    <property type="evidence" value="ECO:0007669"/>
    <property type="project" value="UniProtKB-SubCell"/>
</dbReference>
<feature type="transmembrane region" description="Helical" evidence="7">
    <location>
        <begin position="43"/>
        <end position="67"/>
    </location>
</feature>
<evidence type="ECO:0000256" key="4">
    <source>
        <dbReference type="ARBA" id="ARBA00022692"/>
    </source>
</evidence>
<evidence type="ECO:0000256" key="6">
    <source>
        <dbReference type="ARBA" id="ARBA00023136"/>
    </source>
</evidence>
<keyword evidence="3" id="KW-1003">Cell membrane</keyword>
<keyword evidence="5 7" id="KW-1133">Transmembrane helix</keyword>
<reference evidence="9" key="1">
    <citation type="submission" date="2016-10" db="EMBL/GenBank/DDBJ databases">
        <authorList>
            <person name="Varghese N."/>
            <person name="Submissions S."/>
        </authorList>
    </citation>
    <scope>NUCLEOTIDE SEQUENCE [LARGE SCALE GENOMIC DNA]</scope>
    <source>
        <strain evidence="9">Ah-143</strain>
    </source>
</reference>
<feature type="transmembrane region" description="Helical" evidence="7">
    <location>
        <begin position="111"/>
        <end position="141"/>
    </location>
</feature>
<evidence type="ECO:0000256" key="1">
    <source>
        <dbReference type="ARBA" id="ARBA00004651"/>
    </source>
</evidence>
<dbReference type="PANTHER" id="PTHR43266:SF2">
    <property type="entry name" value="MAJOR FACILITATOR SUPERFAMILY (MFS) PROFILE DOMAIN-CONTAINING PROTEIN"/>
    <property type="match status" value="1"/>
</dbReference>
<keyword evidence="9" id="KW-1185">Reference proteome</keyword>
<dbReference type="AlphaFoldDB" id="A0A1I6ZEN0"/>
<dbReference type="Proteomes" id="UP000199187">
    <property type="component" value="Unassembled WGS sequence"/>
</dbReference>
<gene>
    <name evidence="8" type="ORF">SAMN05192562_1011117</name>
</gene>
<evidence type="ECO:0000256" key="7">
    <source>
        <dbReference type="SAM" id="Phobius"/>
    </source>
</evidence>
<proteinExistence type="predicted"/>
<protein>
    <submittedName>
        <fullName evidence="8">Uncharacterized protein</fullName>
    </submittedName>
</protein>
<dbReference type="InterPro" id="IPR036259">
    <property type="entry name" value="MFS_trans_sf"/>
</dbReference>
<dbReference type="EMBL" id="FPAU01000001">
    <property type="protein sequence ID" value="SFT61124.1"/>
    <property type="molecule type" value="Genomic_DNA"/>
</dbReference>
<dbReference type="PANTHER" id="PTHR43266">
    <property type="entry name" value="MACROLIDE-EFFLUX PROTEIN"/>
    <property type="match status" value="1"/>
</dbReference>
<sequence length="142" mass="16106">MGCLVFSEQMAPILLGIFSGIFVDRHNSLKIMIASEIFRAPILIFIFITFFSQLSFLSLFFVCVFLREWKTIFFDISYRKLTSGLFESSEIIQCNAKLASANSLSELLDPVIAGCIIKIFSVADALFFNVILFLLSSLFYCH</sequence>
<evidence type="ECO:0000313" key="9">
    <source>
        <dbReference type="Proteomes" id="UP000199187"/>
    </source>
</evidence>
<keyword evidence="4 7" id="KW-0812">Transmembrane</keyword>
<keyword evidence="6 7" id="KW-0472">Membrane</keyword>
<evidence type="ECO:0000313" key="8">
    <source>
        <dbReference type="EMBL" id="SFT61124.1"/>
    </source>
</evidence>
<organism evidence="8 9">
    <name type="scientific">Kosakonia arachidis</name>
    <dbReference type="NCBI Taxonomy" id="551989"/>
    <lineage>
        <taxon>Bacteria</taxon>
        <taxon>Pseudomonadati</taxon>
        <taxon>Pseudomonadota</taxon>
        <taxon>Gammaproteobacteria</taxon>
        <taxon>Enterobacterales</taxon>
        <taxon>Enterobacteriaceae</taxon>
        <taxon>Kosakonia</taxon>
    </lineage>
</organism>
<name>A0A1I6ZEN0_9ENTR</name>
<dbReference type="SUPFAM" id="SSF103473">
    <property type="entry name" value="MFS general substrate transporter"/>
    <property type="match status" value="1"/>
</dbReference>